<evidence type="ECO:0000313" key="5">
    <source>
        <dbReference type="Proteomes" id="UP000051957"/>
    </source>
</evidence>
<evidence type="ECO:0000313" key="4">
    <source>
        <dbReference type="EMBL" id="KRM45772.1"/>
    </source>
</evidence>
<dbReference type="Pfam" id="PF19258">
    <property type="entry name" value="KxYKxGKxW_sig"/>
    <property type="match status" value="1"/>
</dbReference>
<feature type="transmembrane region" description="Helical" evidence="3">
    <location>
        <begin position="29"/>
        <end position="47"/>
    </location>
</feature>
<evidence type="ECO:0000256" key="3">
    <source>
        <dbReference type="SAM" id="Phobius"/>
    </source>
</evidence>
<evidence type="ECO:0008006" key="6">
    <source>
        <dbReference type="Google" id="ProtNLM"/>
    </source>
</evidence>
<proteinExistence type="predicted"/>
<feature type="region of interest" description="Disordered" evidence="2">
    <location>
        <begin position="654"/>
        <end position="677"/>
    </location>
</feature>
<name>A0A0R1Z481_9LACO</name>
<keyword evidence="3" id="KW-0472">Membrane</keyword>
<evidence type="ECO:0000256" key="1">
    <source>
        <dbReference type="ARBA" id="ARBA00022729"/>
    </source>
</evidence>
<organism evidence="4 5">
    <name type="scientific">Lentilactobacillus parabuchneri DSM 5707 = NBRC 107865</name>
    <dbReference type="NCBI Taxonomy" id="1423784"/>
    <lineage>
        <taxon>Bacteria</taxon>
        <taxon>Bacillati</taxon>
        <taxon>Bacillota</taxon>
        <taxon>Bacilli</taxon>
        <taxon>Lactobacillales</taxon>
        <taxon>Lactobacillaceae</taxon>
        <taxon>Lentilactobacillus</taxon>
    </lineage>
</organism>
<feature type="compositionally biased region" description="Low complexity" evidence="2">
    <location>
        <begin position="86"/>
        <end position="167"/>
    </location>
</feature>
<dbReference type="AlphaFoldDB" id="A0A0R1Z481"/>
<dbReference type="NCBIfam" id="TIGR03715">
    <property type="entry name" value="KxYKxGKxW"/>
    <property type="match status" value="1"/>
</dbReference>
<keyword evidence="1" id="KW-0732">Signal</keyword>
<accession>A0A0R1Z481</accession>
<feature type="region of interest" description="Disordered" evidence="2">
    <location>
        <begin position="71"/>
        <end position="178"/>
    </location>
</feature>
<dbReference type="InterPro" id="IPR022263">
    <property type="entry name" value="KxYKxGKxW"/>
</dbReference>
<protein>
    <recommendedName>
        <fullName evidence="6">KxYKxGKxW signal peptide</fullName>
    </recommendedName>
</protein>
<keyword evidence="3" id="KW-1133">Transmembrane helix</keyword>
<reference evidence="4 5" key="1">
    <citation type="journal article" date="2015" name="Genome Announc.">
        <title>Expanding the biotechnology potential of lactobacilli through comparative genomics of 213 strains and associated genera.</title>
        <authorList>
            <person name="Sun Z."/>
            <person name="Harris H.M."/>
            <person name="McCann A."/>
            <person name="Guo C."/>
            <person name="Argimon S."/>
            <person name="Zhang W."/>
            <person name="Yang X."/>
            <person name="Jeffery I.B."/>
            <person name="Cooney J.C."/>
            <person name="Kagawa T.F."/>
            <person name="Liu W."/>
            <person name="Song Y."/>
            <person name="Salvetti E."/>
            <person name="Wrobel A."/>
            <person name="Rasinkangas P."/>
            <person name="Parkhill J."/>
            <person name="Rea M.C."/>
            <person name="O'Sullivan O."/>
            <person name="Ritari J."/>
            <person name="Douillard F.P."/>
            <person name="Paul Ross R."/>
            <person name="Yang R."/>
            <person name="Briner A.E."/>
            <person name="Felis G.E."/>
            <person name="de Vos W.M."/>
            <person name="Barrangou R."/>
            <person name="Klaenhammer T.R."/>
            <person name="Caufield P.W."/>
            <person name="Cui Y."/>
            <person name="Zhang H."/>
            <person name="O'Toole P.W."/>
        </authorList>
    </citation>
    <scope>NUCLEOTIDE SEQUENCE [LARGE SCALE GENOMIC DNA]</scope>
    <source>
        <strain evidence="4 5">DSM 5707</strain>
    </source>
</reference>
<keyword evidence="3" id="KW-0812">Transmembrane</keyword>
<gene>
    <name evidence="4" type="ORF">FC51_GL000682</name>
</gene>
<sequence>MNRYKYNSRLYRDSLEKQEHYKLYKKGKLWLVAGISVFTSGLTYSMLSSHPVHADTTATYDDANTQSVSDVSAATATATQPQADVTSTSQSSDSSTTTAANSSSTTTGTDQAATASSTQSAGATSSSTTTPAASSSSDTQSSDASASSVGRTATSSSKSTKITNKTSNDLKVKKTTPKKVTKYTKKSAQSIVAQANKLMQSTQKQIEKGNAAANAKADDNIPTDDALTAIGTHQKAQQAQVLKTVKAAQKIAVKNKKQATMKLNSALAVVANMHDELNQATALVSADKKGVQAHVVANAKAAYDKVSMPSGTSAKVDAYGDLIVTASNTKTYNKVLASLHKQGLTGSFRQVVDPQQAMSLTLSGPDGASTIDADGNMDIDQTKANALSGSTITASFNISGNKGDKFFITVPSVNSWTDGSIATKTTNSDGSSTITWTLDADGSTKNETITFGYGGNYADSYDNIAKSPDTGKFIPGSNRTGAGSYNGGVPDGLIIPVTYGGTNQNTQYKKITFSNKQQFRALTVGSLQSTTTKKAGQNYIYTFGYNGSNDFDNLGALTAVIDLPTNFVFDPDETEYVQKNSFRTGIDVNTFKVLDGNKLEITVGGKNNFNAFSNGKVYFVGHYTAGTTGNQTFNLESVKTAYMPDSSGNAPVLADNGGEKQFTSDPTGQVTSTQSDYNSGHTYTLDPQKYPNLSLTDTITTKDVTVLNTGAWVNTSDSLVIGATTNTNNILGNFTMANFGNTAIDPIFTFKIPDGVESTGINLPLNEAGNSNWPKDTTYDVTVNYSNNASQSFTGLKSGTTVSSIDGTDVQLMQIPTGAHVTSYVVTQSEPIQPDNYLGYFDAISNGGEAYYVGSSETNDNDAMTYAFTLLGNVGTDPAYPVSDGQKMSIEMDYSDKNSNYSSNGILSFTATKDATTELTLGNDSDLPSLLQPGQTYTTVIGASYGTSKDSVVGANLNANAYRDSQGKVIN</sequence>
<dbReference type="Proteomes" id="UP000051957">
    <property type="component" value="Unassembled WGS sequence"/>
</dbReference>
<evidence type="ECO:0000256" key="2">
    <source>
        <dbReference type="SAM" id="MobiDB-lite"/>
    </source>
</evidence>
<dbReference type="EMBL" id="AZGK01000013">
    <property type="protein sequence ID" value="KRM45772.1"/>
    <property type="molecule type" value="Genomic_DNA"/>
</dbReference>
<dbReference type="RefSeq" id="WP_057910752.1">
    <property type="nucleotide sequence ID" value="NZ_AZGK01000013.1"/>
</dbReference>
<comment type="caution">
    <text evidence="4">The sequence shown here is derived from an EMBL/GenBank/DDBJ whole genome shotgun (WGS) entry which is preliminary data.</text>
</comment>
<feature type="compositionally biased region" description="Polar residues" evidence="2">
    <location>
        <begin position="661"/>
        <end position="677"/>
    </location>
</feature>
<dbReference type="PATRIC" id="fig|1423784.4.peg.687"/>